<dbReference type="AlphaFoldDB" id="A0A8E2DH82"/>
<dbReference type="Proteomes" id="UP000250043">
    <property type="component" value="Unassembled WGS sequence"/>
</dbReference>
<proteinExistence type="predicted"/>
<sequence length="149" mass="16683">MRPPKRKTVSTAPNIASNSAWLPPMSMLRRDQEALSQARRMSPATVCSDGVLEKRLRLLILQQLRFGKVDFLVTPDDLHHIKTPSCENGHHVDSLLCIDRVRCTLQADFGGRCSRDEPTEIRMPALENLAMFSLVDQGASLLSLQEAFV</sequence>
<accession>A0A8E2DH82</accession>
<protein>
    <submittedName>
        <fullName evidence="1">Uncharacterized protein</fullName>
    </submittedName>
</protein>
<keyword evidence="2" id="KW-1185">Reference proteome</keyword>
<gene>
    <name evidence="1" type="ORF">OBBRIDRAFT_298139</name>
</gene>
<organism evidence="1 2">
    <name type="scientific">Obba rivulosa</name>
    <dbReference type="NCBI Taxonomy" id="1052685"/>
    <lineage>
        <taxon>Eukaryota</taxon>
        <taxon>Fungi</taxon>
        <taxon>Dikarya</taxon>
        <taxon>Basidiomycota</taxon>
        <taxon>Agaricomycotina</taxon>
        <taxon>Agaricomycetes</taxon>
        <taxon>Polyporales</taxon>
        <taxon>Gelatoporiaceae</taxon>
        <taxon>Obba</taxon>
    </lineage>
</organism>
<reference evidence="1 2" key="1">
    <citation type="submission" date="2016-07" db="EMBL/GenBank/DDBJ databases">
        <title>Draft genome of the white-rot fungus Obba rivulosa 3A-2.</title>
        <authorList>
            <consortium name="DOE Joint Genome Institute"/>
            <person name="Miettinen O."/>
            <person name="Riley R."/>
            <person name="Acob R."/>
            <person name="Barry K."/>
            <person name="Cullen D."/>
            <person name="De Vries R."/>
            <person name="Hainaut M."/>
            <person name="Hatakka A."/>
            <person name="Henrissat B."/>
            <person name="Hilden K."/>
            <person name="Kuo R."/>
            <person name="Labutti K."/>
            <person name="Lipzen A."/>
            <person name="Makela M.R."/>
            <person name="Sandor L."/>
            <person name="Spatafora J.W."/>
            <person name="Grigoriev I.V."/>
            <person name="Hibbett D.S."/>
        </authorList>
    </citation>
    <scope>NUCLEOTIDE SEQUENCE [LARGE SCALE GENOMIC DNA]</scope>
    <source>
        <strain evidence="1 2">3A-2</strain>
    </source>
</reference>
<name>A0A8E2DH82_9APHY</name>
<evidence type="ECO:0000313" key="2">
    <source>
        <dbReference type="Proteomes" id="UP000250043"/>
    </source>
</evidence>
<evidence type="ECO:0000313" key="1">
    <source>
        <dbReference type="EMBL" id="OCH85584.1"/>
    </source>
</evidence>
<dbReference type="EMBL" id="KV722575">
    <property type="protein sequence ID" value="OCH85584.1"/>
    <property type="molecule type" value="Genomic_DNA"/>
</dbReference>